<dbReference type="EMBL" id="PIOD01000026">
    <property type="protein sequence ID" value="RDW15118.1"/>
    <property type="molecule type" value="Genomic_DNA"/>
</dbReference>
<dbReference type="NCBIfam" id="NF033516">
    <property type="entry name" value="transpos_IS3"/>
    <property type="match status" value="1"/>
</dbReference>
<dbReference type="AlphaFoldDB" id="A0A3D8PIR7"/>
<comment type="caution">
    <text evidence="4">The sequence shown here is derived from an EMBL/GenBank/DDBJ whole genome shotgun (WGS) entry which is preliminary data.</text>
</comment>
<evidence type="ECO:0000259" key="3">
    <source>
        <dbReference type="PROSITE" id="PS50994"/>
    </source>
</evidence>
<feature type="domain" description="Integrase catalytic" evidence="3">
    <location>
        <begin position="216"/>
        <end position="376"/>
    </location>
</feature>
<dbReference type="PROSITE" id="PS50994">
    <property type="entry name" value="INTEGRASE"/>
    <property type="match status" value="1"/>
</dbReference>
<reference evidence="5" key="1">
    <citation type="submission" date="2017-11" db="EMBL/GenBank/DDBJ databases">
        <authorList>
            <person name="Zhu W."/>
        </authorList>
    </citation>
    <scope>NUCLEOTIDE SEQUENCE [LARGE SCALE GENOMIC DNA]</scope>
    <source>
        <strain evidence="5">CAU 1051</strain>
    </source>
</reference>
<name>A0A3D8PIR7_9BACI</name>
<dbReference type="PANTHER" id="PTHR46889:SF4">
    <property type="entry name" value="TRANSPOSASE INSO FOR INSERTION SEQUENCE ELEMENT IS911B-RELATED"/>
    <property type="match status" value="1"/>
</dbReference>
<evidence type="ECO:0000256" key="1">
    <source>
        <dbReference type="ARBA" id="ARBA00002286"/>
    </source>
</evidence>
<accession>A0A3D8PIR7</accession>
<dbReference type="Pfam" id="PF01527">
    <property type="entry name" value="HTH_Tnp_1"/>
    <property type="match status" value="1"/>
</dbReference>
<gene>
    <name evidence="4" type="ORF">CWR45_18290</name>
</gene>
<dbReference type="GO" id="GO:0006313">
    <property type="term" value="P:DNA transposition"/>
    <property type="evidence" value="ECO:0007669"/>
    <property type="project" value="InterPro"/>
</dbReference>
<dbReference type="RefSeq" id="WP_115751306.1">
    <property type="nucleotide sequence ID" value="NZ_PIOD01000026.1"/>
</dbReference>
<dbReference type="InterPro" id="IPR050900">
    <property type="entry name" value="Transposase_IS3/IS150/IS904"/>
</dbReference>
<dbReference type="Gene3D" id="3.30.420.10">
    <property type="entry name" value="Ribonuclease H-like superfamily/Ribonuclease H"/>
    <property type="match status" value="1"/>
</dbReference>
<dbReference type="OrthoDB" id="9781005at2"/>
<organism evidence="4 5">
    <name type="scientific">Oceanobacillus chungangensis</name>
    <dbReference type="NCBI Taxonomy" id="1229152"/>
    <lineage>
        <taxon>Bacteria</taxon>
        <taxon>Bacillati</taxon>
        <taxon>Bacillota</taxon>
        <taxon>Bacilli</taxon>
        <taxon>Bacillales</taxon>
        <taxon>Bacillaceae</taxon>
        <taxon>Oceanobacillus</taxon>
    </lineage>
</organism>
<dbReference type="SUPFAM" id="SSF53098">
    <property type="entry name" value="Ribonuclease H-like"/>
    <property type="match status" value="1"/>
</dbReference>
<dbReference type="GO" id="GO:0003677">
    <property type="term" value="F:DNA binding"/>
    <property type="evidence" value="ECO:0007669"/>
    <property type="project" value="InterPro"/>
</dbReference>
<dbReference type="GO" id="GO:0015074">
    <property type="term" value="P:DNA integration"/>
    <property type="evidence" value="ECO:0007669"/>
    <property type="project" value="InterPro"/>
</dbReference>
<evidence type="ECO:0000313" key="4">
    <source>
        <dbReference type="EMBL" id="RDW15118.1"/>
    </source>
</evidence>
<dbReference type="InterPro" id="IPR048020">
    <property type="entry name" value="Transpos_IS3"/>
</dbReference>
<dbReference type="Pfam" id="PF00665">
    <property type="entry name" value="rve"/>
    <property type="match status" value="1"/>
</dbReference>
<protein>
    <submittedName>
        <fullName evidence="4">IS3 family transposase</fullName>
    </submittedName>
</protein>
<comment type="function">
    <text evidence="1">Involved in the transposition of the insertion sequence.</text>
</comment>
<feature type="coiled-coil region" evidence="2">
    <location>
        <begin position="52"/>
        <end position="86"/>
    </location>
</feature>
<dbReference type="GO" id="GO:0004803">
    <property type="term" value="F:transposase activity"/>
    <property type="evidence" value="ECO:0007669"/>
    <property type="project" value="InterPro"/>
</dbReference>
<dbReference type="InterPro" id="IPR001584">
    <property type="entry name" value="Integrase_cat-core"/>
</dbReference>
<dbReference type="Gene3D" id="1.10.10.60">
    <property type="entry name" value="Homeodomain-like"/>
    <property type="match status" value="1"/>
</dbReference>
<dbReference type="SUPFAM" id="SSF46689">
    <property type="entry name" value="Homeodomain-like"/>
    <property type="match status" value="1"/>
</dbReference>
<dbReference type="InterPro" id="IPR025948">
    <property type="entry name" value="HTH-like_dom"/>
</dbReference>
<sequence length="389" mass="45264">MTRQRRTFTPEFKLQLVKLYENGKSRADIAREYDITPSALDRWIKNHKETGSFAAKDNRSEEENELARLRKENQRLMMENDIFKASSADHGTKIDVIRNNAHKYSVSAMYDVLNIPKSTYYYHANLYGKRVLKTDDKEISKETARIFKESRNNYGTRKIKKELSKLSKPRYVSRRRIGRLMKELGLVSNYTVAQYKPHKSTYNEALINNELQRQFEQEEPLAVIVSDLTYVRDPTKWHYVCLFVDLFNREIIGRSAGANKSAELVYQALSSIKGNLNDVQLFHTDRGKEFDNKLISEALETFGIQRSLSMKGCPYDNAVAEAMFKVFKTEFANGAHFSSLEQLALELDDYVHWFNNIRIHGTLGYLTPVEFKQDPIIFVQFSVDIPRFC</sequence>
<proteinExistence type="predicted"/>
<dbReference type="Pfam" id="PF13276">
    <property type="entry name" value="HTH_21"/>
    <property type="match status" value="1"/>
</dbReference>
<dbReference type="Pfam" id="PF13333">
    <property type="entry name" value="rve_2"/>
    <property type="match status" value="1"/>
</dbReference>
<dbReference type="InterPro" id="IPR036397">
    <property type="entry name" value="RNaseH_sf"/>
</dbReference>
<dbReference type="InterPro" id="IPR002514">
    <property type="entry name" value="Transposase_8"/>
</dbReference>
<evidence type="ECO:0000313" key="5">
    <source>
        <dbReference type="Proteomes" id="UP000256520"/>
    </source>
</evidence>
<keyword evidence="2" id="KW-0175">Coiled coil</keyword>
<dbReference type="InterPro" id="IPR012337">
    <property type="entry name" value="RNaseH-like_sf"/>
</dbReference>
<evidence type="ECO:0000256" key="2">
    <source>
        <dbReference type="SAM" id="Coils"/>
    </source>
</evidence>
<dbReference type="Proteomes" id="UP000256520">
    <property type="component" value="Unassembled WGS sequence"/>
</dbReference>
<keyword evidence="5" id="KW-1185">Reference proteome</keyword>
<dbReference type="InterPro" id="IPR009057">
    <property type="entry name" value="Homeodomain-like_sf"/>
</dbReference>
<dbReference type="PANTHER" id="PTHR46889">
    <property type="entry name" value="TRANSPOSASE INSF FOR INSERTION SEQUENCE IS3B-RELATED"/>
    <property type="match status" value="1"/>
</dbReference>